<keyword evidence="2" id="KW-1185">Reference proteome</keyword>
<organism evidence="1 2">
    <name type="scientific">Nocardiopsis mwathae</name>
    <dbReference type="NCBI Taxonomy" id="1472723"/>
    <lineage>
        <taxon>Bacteria</taxon>
        <taxon>Bacillati</taxon>
        <taxon>Actinomycetota</taxon>
        <taxon>Actinomycetes</taxon>
        <taxon>Streptosporangiales</taxon>
        <taxon>Nocardiopsidaceae</taxon>
        <taxon>Nocardiopsis</taxon>
    </lineage>
</organism>
<dbReference type="AlphaFoldDB" id="A0A7X0D5T6"/>
<protein>
    <recommendedName>
        <fullName evidence="3">Peptidoglycan binding-like domain-containing protein</fullName>
    </recommendedName>
</protein>
<dbReference type="SUPFAM" id="SSF47090">
    <property type="entry name" value="PGBD-like"/>
    <property type="match status" value="1"/>
</dbReference>
<dbReference type="RefSeq" id="WP_184075888.1">
    <property type="nucleotide sequence ID" value="NZ_JACHDS010000001.1"/>
</dbReference>
<proteinExistence type="predicted"/>
<accession>A0A7X0D5T6</accession>
<comment type="caution">
    <text evidence="1">The sequence shown here is derived from an EMBL/GenBank/DDBJ whole genome shotgun (WGS) entry which is preliminary data.</text>
</comment>
<dbReference type="EMBL" id="JACHDS010000001">
    <property type="protein sequence ID" value="MBB6172608.1"/>
    <property type="molecule type" value="Genomic_DNA"/>
</dbReference>
<dbReference type="Proteomes" id="UP000546642">
    <property type="component" value="Unassembled WGS sequence"/>
</dbReference>
<dbReference type="InterPro" id="IPR036365">
    <property type="entry name" value="PGBD-like_sf"/>
</dbReference>
<reference evidence="1 2" key="1">
    <citation type="submission" date="2020-08" db="EMBL/GenBank/DDBJ databases">
        <title>Sequencing the genomes of 1000 actinobacteria strains.</title>
        <authorList>
            <person name="Klenk H.-P."/>
        </authorList>
    </citation>
    <scope>NUCLEOTIDE SEQUENCE [LARGE SCALE GENOMIC DNA]</scope>
    <source>
        <strain evidence="1 2">DSM 46659</strain>
    </source>
</reference>
<gene>
    <name evidence="1" type="ORF">HNR23_002668</name>
</gene>
<name>A0A7X0D5T6_9ACTN</name>
<evidence type="ECO:0008006" key="3">
    <source>
        <dbReference type="Google" id="ProtNLM"/>
    </source>
</evidence>
<evidence type="ECO:0000313" key="2">
    <source>
        <dbReference type="Proteomes" id="UP000546642"/>
    </source>
</evidence>
<evidence type="ECO:0000313" key="1">
    <source>
        <dbReference type="EMBL" id="MBB6172608.1"/>
    </source>
</evidence>
<sequence length="119" mass="12769">MVTISTHRNGAWQCVDVPGTSDDGPVGARRLFHIARGVIGSLFAAELVLPEADPQEVRSLLIEAGYLDAAALPDERRPALVAFQRASGLRADGHADGRTVSALARVARERREMRDLGLA</sequence>